<dbReference type="InterPro" id="IPR003679">
    <property type="entry name" value="Amioglycoside_AcTrfase"/>
</dbReference>
<dbReference type="GO" id="GO:0046677">
    <property type="term" value="P:response to antibiotic"/>
    <property type="evidence" value="ECO:0007669"/>
    <property type="project" value="UniProtKB-KW"/>
</dbReference>
<dbReference type="EMBL" id="CP022163">
    <property type="protein sequence ID" value="ATB29737.1"/>
    <property type="molecule type" value="Genomic_DNA"/>
</dbReference>
<evidence type="ECO:0000313" key="6">
    <source>
        <dbReference type="EMBL" id="ATB29737.1"/>
    </source>
</evidence>
<comment type="similarity">
    <text evidence="1 5">Belongs to the antibiotic N-acetyltransferase family.</text>
</comment>
<dbReference type="Pfam" id="PF02522">
    <property type="entry name" value="Antibiotic_NAT"/>
    <property type="match status" value="1"/>
</dbReference>
<keyword evidence="4 5" id="KW-0012">Acyltransferase</keyword>
<evidence type="ECO:0000256" key="2">
    <source>
        <dbReference type="ARBA" id="ARBA00012882"/>
    </source>
</evidence>
<dbReference type="InterPro" id="IPR028345">
    <property type="entry name" value="Antibiotic_NAT-like"/>
</dbReference>
<dbReference type="GO" id="GO:0046353">
    <property type="term" value="F:aminoglycoside 3-N-acetyltransferase activity"/>
    <property type="evidence" value="ECO:0007669"/>
    <property type="project" value="UniProtKB-EC"/>
</dbReference>
<gene>
    <name evidence="6" type="ORF">MEBOL_003192</name>
</gene>
<dbReference type="PANTHER" id="PTHR11104">
    <property type="entry name" value="AMINOGLYCOSIDE N3-ACETYLTRANSFERASE"/>
    <property type="match status" value="1"/>
</dbReference>
<reference evidence="6 7" key="1">
    <citation type="submission" date="2017-06" db="EMBL/GenBank/DDBJ databases">
        <authorList>
            <person name="Kim H.J."/>
            <person name="Triplett B.A."/>
        </authorList>
    </citation>
    <scope>NUCLEOTIDE SEQUENCE [LARGE SCALE GENOMIC DNA]</scope>
    <source>
        <strain evidence="6 7">DSM 14713</strain>
    </source>
</reference>
<organism evidence="6 7">
    <name type="scientific">Melittangium boletus DSM 14713</name>
    <dbReference type="NCBI Taxonomy" id="1294270"/>
    <lineage>
        <taxon>Bacteria</taxon>
        <taxon>Pseudomonadati</taxon>
        <taxon>Myxococcota</taxon>
        <taxon>Myxococcia</taxon>
        <taxon>Myxococcales</taxon>
        <taxon>Cystobacterineae</taxon>
        <taxon>Archangiaceae</taxon>
        <taxon>Melittangium</taxon>
    </lineage>
</organism>
<sequence>MTRASVTVTRTQLRGELRRLGVDAGDLVMVHAGLRSLGPVLGGVNTVVQSLLDAVGGGGTLMAYMDWEMGAEPEDFEDERLREEIPTFDKRIARASRDHGILAETIRTWPGAVRSDHPDAGVAAIGARAEWICADHPLRYGYGPGSPLHKLAEGGGKVLMLGAPLEKITLLHHVEHLANIPGKRITRYERPLWVEGERRWVSFEEFDTSEPVTDALLASGGDYFTAIAELCLAQGGGRAGRIARAPSYLFDARRLVTCGVAWLEKHHGGGGLPTES</sequence>
<dbReference type="SUPFAM" id="SSF110710">
    <property type="entry name" value="TTHA0583/YokD-like"/>
    <property type="match status" value="1"/>
</dbReference>
<dbReference type="PANTHER" id="PTHR11104:SF0">
    <property type="entry name" value="SPBETA PROPHAGE-DERIVED AMINOGLYCOSIDE N(3')-ACETYLTRANSFERASE-LIKE PROTEIN YOKD"/>
    <property type="match status" value="1"/>
</dbReference>
<keyword evidence="5" id="KW-0046">Antibiotic resistance</keyword>
<evidence type="ECO:0000313" key="7">
    <source>
        <dbReference type="Proteomes" id="UP000217289"/>
    </source>
</evidence>
<comment type="catalytic activity">
    <reaction evidence="5">
        <text>a 2-deoxystreptamine antibiotic + acetyl-CoA = an N(3)-acetyl-2-deoxystreptamine antibiotic + CoA + H(+)</text>
        <dbReference type="Rhea" id="RHEA:12665"/>
        <dbReference type="ChEBI" id="CHEBI:15378"/>
        <dbReference type="ChEBI" id="CHEBI:57287"/>
        <dbReference type="ChEBI" id="CHEBI:57288"/>
        <dbReference type="ChEBI" id="CHEBI:57921"/>
        <dbReference type="ChEBI" id="CHEBI:77452"/>
        <dbReference type="EC" id="2.3.1.81"/>
    </reaction>
</comment>
<protein>
    <recommendedName>
        <fullName evidence="2 5">Aminoglycoside N(3)-acetyltransferase</fullName>
        <ecNumber evidence="5">2.3.1.-</ecNumber>
    </recommendedName>
</protein>
<dbReference type="AlphaFoldDB" id="A0A250IF16"/>
<dbReference type="Proteomes" id="UP000217289">
    <property type="component" value="Chromosome"/>
</dbReference>
<accession>A0A250IF16</accession>
<proteinExistence type="inferred from homology"/>
<evidence type="ECO:0000256" key="1">
    <source>
        <dbReference type="ARBA" id="ARBA00006383"/>
    </source>
</evidence>
<dbReference type="KEGG" id="mbd:MEBOL_003192"/>
<keyword evidence="7" id="KW-1185">Reference proteome</keyword>
<evidence type="ECO:0000256" key="5">
    <source>
        <dbReference type="RuleBase" id="RU365031"/>
    </source>
</evidence>
<name>A0A250IF16_9BACT</name>
<dbReference type="RefSeq" id="WP_245919807.1">
    <property type="nucleotide sequence ID" value="NZ_CP022163.1"/>
</dbReference>
<evidence type="ECO:0000256" key="4">
    <source>
        <dbReference type="ARBA" id="ARBA00023315"/>
    </source>
</evidence>
<dbReference type="EC" id="2.3.1.-" evidence="5"/>
<dbReference type="NCBIfam" id="NF033082">
    <property type="entry name" value="AAC_3"/>
    <property type="match status" value="1"/>
</dbReference>
<evidence type="ECO:0000256" key="3">
    <source>
        <dbReference type="ARBA" id="ARBA00022679"/>
    </source>
</evidence>
<keyword evidence="3 5" id="KW-0808">Transferase</keyword>